<feature type="region of interest" description="Disordered" evidence="1">
    <location>
        <begin position="1"/>
        <end position="56"/>
    </location>
</feature>
<feature type="compositionally biased region" description="Basic and acidic residues" evidence="1">
    <location>
        <begin position="138"/>
        <end position="152"/>
    </location>
</feature>
<dbReference type="AlphaFoldDB" id="A0A1Q9E2A1"/>
<dbReference type="OrthoDB" id="421492at2759"/>
<feature type="compositionally biased region" description="Polar residues" evidence="1">
    <location>
        <begin position="154"/>
        <end position="163"/>
    </location>
</feature>
<dbReference type="Proteomes" id="UP000186817">
    <property type="component" value="Unassembled WGS sequence"/>
</dbReference>
<keyword evidence="3" id="KW-1185">Reference proteome</keyword>
<dbReference type="EMBL" id="LSRX01000289">
    <property type="protein sequence ID" value="OLQ01519.1"/>
    <property type="molecule type" value="Genomic_DNA"/>
</dbReference>
<name>A0A1Q9E2A1_SYMMI</name>
<evidence type="ECO:0000313" key="3">
    <source>
        <dbReference type="Proteomes" id="UP000186817"/>
    </source>
</evidence>
<evidence type="ECO:0000313" key="2">
    <source>
        <dbReference type="EMBL" id="OLQ01519.1"/>
    </source>
</evidence>
<proteinExistence type="predicted"/>
<sequence>MAAKDQADAEYHTDSPEGHKYENHDNKNEPDQEFQDKQPENEDGADARQQQPKVSDKVTVATFSKNAAGYGNSTGLQQSGAKCKDLGNGTCGEIVQPAPVKGRSLWNSGTEECRASDVWYCTQEEINKHREAKMEEEVQRRLHSEKERERTESLWGQQQTKGNRGNLPTPETSLLYFVKHQQASVLGYVSKACESCFAPCYDWLQEGWRTRHLLDLAAGSAFVLGRRPSAQLWREFSSIVERITTVSAAMQGRGSLGYAHRSCLEKADWGEESVGNLAARGGALVCADHLGRVLSQAGEVEEAEGDNSDLCSAYVHAHAYGVEVAGSDVGRMPGEARAMAEIFDELSNAQLDSELHMSE</sequence>
<feature type="region of interest" description="Disordered" evidence="1">
    <location>
        <begin position="138"/>
        <end position="166"/>
    </location>
</feature>
<reference evidence="2 3" key="1">
    <citation type="submission" date="2016-02" db="EMBL/GenBank/DDBJ databases">
        <title>Genome analysis of coral dinoflagellate symbionts highlights evolutionary adaptations to a symbiotic lifestyle.</title>
        <authorList>
            <person name="Aranda M."/>
            <person name="Li Y."/>
            <person name="Liew Y.J."/>
            <person name="Baumgarten S."/>
            <person name="Simakov O."/>
            <person name="Wilson M."/>
            <person name="Piel J."/>
            <person name="Ashoor H."/>
            <person name="Bougouffa S."/>
            <person name="Bajic V.B."/>
            <person name="Ryu T."/>
            <person name="Ravasi T."/>
            <person name="Bayer T."/>
            <person name="Micklem G."/>
            <person name="Kim H."/>
            <person name="Bhak J."/>
            <person name="Lajeunesse T.C."/>
            <person name="Voolstra C.R."/>
        </authorList>
    </citation>
    <scope>NUCLEOTIDE SEQUENCE [LARGE SCALE GENOMIC DNA]</scope>
    <source>
        <strain evidence="2 3">CCMP2467</strain>
    </source>
</reference>
<evidence type="ECO:0000256" key="1">
    <source>
        <dbReference type="SAM" id="MobiDB-lite"/>
    </source>
</evidence>
<organism evidence="2 3">
    <name type="scientific">Symbiodinium microadriaticum</name>
    <name type="common">Dinoflagellate</name>
    <name type="synonym">Zooxanthella microadriatica</name>
    <dbReference type="NCBI Taxonomy" id="2951"/>
    <lineage>
        <taxon>Eukaryota</taxon>
        <taxon>Sar</taxon>
        <taxon>Alveolata</taxon>
        <taxon>Dinophyceae</taxon>
        <taxon>Suessiales</taxon>
        <taxon>Symbiodiniaceae</taxon>
        <taxon>Symbiodinium</taxon>
    </lineage>
</organism>
<protein>
    <submittedName>
        <fullName evidence="2">Uncharacterized protein</fullName>
    </submittedName>
</protein>
<comment type="caution">
    <text evidence="2">The sequence shown here is derived from an EMBL/GenBank/DDBJ whole genome shotgun (WGS) entry which is preliminary data.</text>
</comment>
<gene>
    <name evidence="2" type="ORF">AK812_SmicGene15729</name>
</gene>
<accession>A0A1Q9E2A1</accession>
<feature type="compositionally biased region" description="Basic and acidic residues" evidence="1">
    <location>
        <begin position="1"/>
        <end position="40"/>
    </location>
</feature>